<dbReference type="Proteomes" id="UP000661507">
    <property type="component" value="Unassembled WGS sequence"/>
</dbReference>
<sequence>MVGLIVYESELKNIANCTFKWNSNGFILLEYDNRGSHYRLDLNVQEGGRRVYGGGDYKYSVNSIHLKDQLDISSDEGIVFWLYYYVAYDGGGVWKWSRDYVKEENERSKQFRTHKTAGEDSENGHQAIAWLLGELGRVTNTTQGIGVA</sequence>
<evidence type="ECO:0000313" key="2">
    <source>
        <dbReference type="Proteomes" id="UP000661507"/>
    </source>
</evidence>
<evidence type="ECO:0000313" key="1">
    <source>
        <dbReference type="EMBL" id="GGJ31740.1"/>
    </source>
</evidence>
<keyword evidence="2" id="KW-1185">Reference proteome</keyword>
<name>A0A917KYX7_9PROT</name>
<organism evidence="1 2">
    <name type="scientific">Neoroseomonas lacus</name>
    <dbReference type="NCBI Taxonomy" id="287609"/>
    <lineage>
        <taxon>Bacteria</taxon>
        <taxon>Pseudomonadati</taxon>
        <taxon>Pseudomonadota</taxon>
        <taxon>Alphaproteobacteria</taxon>
        <taxon>Acetobacterales</taxon>
        <taxon>Acetobacteraceae</taxon>
        <taxon>Neoroseomonas</taxon>
    </lineage>
</organism>
<reference evidence="1" key="1">
    <citation type="journal article" date="2014" name="Int. J. Syst. Evol. Microbiol.">
        <title>Complete genome sequence of Corynebacterium casei LMG S-19264T (=DSM 44701T), isolated from a smear-ripened cheese.</title>
        <authorList>
            <consortium name="US DOE Joint Genome Institute (JGI-PGF)"/>
            <person name="Walter F."/>
            <person name="Albersmeier A."/>
            <person name="Kalinowski J."/>
            <person name="Ruckert C."/>
        </authorList>
    </citation>
    <scope>NUCLEOTIDE SEQUENCE</scope>
    <source>
        <strain evidence="1">CGMCC 1.3617</strain>
    </source>
</reference>
<dbReference type="RefSeq" id="WP_188970791.1">
    <property type="nucleotide sequence ID" value="NZ_BMKW01000011.1"/>
</dbReference>
<comment type="caution">
    <text evidence="1">The sequence shown here is derived from an EMBL/GenBank/DDBJ whole genome shotgun (WGS) entry which is preliminary data.</text>
</comment>
<gene>
    <name evidence="1" type="ORF">GCM10011320_43990</name>
</gene>
<dbReference type="EMBL" id="BMKW01000011">
    <property type="protein sequence ID" value="GGJ31740.1"/>
    <property type="molecule type" value="Genomic_DNA"/>
</dbReference>
<proteinExistence type="predicted"/>
<reference evidence="1" key="2">
    <citation type="submission" date="2020-09" db="EMBL/GenBank/DDBJ databases">
        <authorList>
            <person name="Sun Q."/>
            <person name="Zhou Y."/>
        </authorList>
    </citation>
    <scope>NUCLEOTIDE SEQUENCE</scope>
    <source>
        <strain evidence="1">CGMCC 1.3617</strain>
    </source>
</reference>
<dbReference type="AlphaFoldDB" id="A0A917KYX7"/>
<accession>A0A917KYX7</accession>
<protein>
    <submittedName>
        <fullName evidence="1">Uncharacterized protein</fullName>
    </submittedName>
</protein>